<evidence type="ECO:0000313" key="2">
    <source>
        <dbReference type="Proteomes" id="UP000004682"/>
    </source>
</evidence>
<dbReference type="Proteomes" id="UP000004682">
    <property type="component" value="Unassembled WGS sequence"/>
</dbReference>
<dbReference type="EMBL" id="JH692070">
    <property type="protein sequence ID" value="EIP84920.1"/>
    <property type="molecule type" value="Genomic_DNA"/>
</dbReference>
<accession>A0ABN0FYA3</accession>
<organism evidence="1 2">
    <name type="scientific">Burkholderia humptydooensis MSMB43</name>
    <dbReference type="NCBI Taxonomy" id="441157"/>
    <lineage>
        <taxon>Bacteria</taxon>
        <taxon>Pseudomonadati</taxon>
        <taxon>Pseudomonadota</taxon>
        <taxon>Betaproteobacteria</taxon>
        <taxon>Burkholderiales</taxon>
        <taxon>Burkholderiaceae</taxon>
        <taxon>Burkholderia</taxon>
        <taxon>pseudomallei group</taxon>
    </lineage>
</organism>
<name>A0ABN0FYA3_9BURK</name>
<gene>
    <name evidence="1" type="ORF">A33K_18514</name>
</gene>
<proteinExistence type="predicted"/>
<evidence type="ECO:0000313" key="1">
    <source>
        <dbReference type="EMBL" id="EIP84920.1"/>
    </source>
</evidence>
<reference evidence="2" key="1">
    <citation type="journal article" date="2012" name="J. Bacteriol.">
        <title>Revised Genome Sequence of Burkholderia thailandensis MSMB43 with Improved Annotation.</title>
        <authorList>
            <person name="Zhuo Y."/>
            <person name="Liu L."/>
            <person name="Wang Q."/>
            <person name="Liu X."/>
            <person name="Ren B."/>
            <person name="Liu M."/>
            <person name="Ni P."/>
            <person name="Cheng Y.Q."/>
            <person name="Zhang L."/>
        </authorList>
    </citation>
    <scope>NUCLEOTIDE SEQUENCE [LARGE SCALE GENOMIC DNA]</scope>
    <source>
        <strain evidence="2">MSMB43</strain>
    </source>
</reference>
<protein>
    <submittedName>
        <fullName evidence="1">Uncharacterized protein</fullName>
    </submittedName>
</protein>
<keyword evidence="2" id="KW-1185">Reference proteome</keyword>
<sequence length="120" mass="13506">MSGSMRGAPIRPRRLMTVSSLRSAHRRFGSRCAGCVIHAVFLCLRRQSAPRTCSWMNSNVRSSSGIAIRSSTNGAEPQATRVDRLRRACRAARRAIERMRLRGFSEFTKTRRHVSMLALS</sequence>